<organism evidence="7 8">
    <name type="scientific">Planobacterium oryzisoli</name>
    <dbReference type="NCBI Taxonomy" id="2771435"/>
    <lineage>
        <taxon>Bacteria</taxon>
        <taxon>Pseudomonadati</taxon>
        <taxon>Bacteroidota</taxon>
        <taxon>Flavobacteriia</taxon>
        <taxon>Flavobacteriales</taxon>
        <taxon>Weeksellaceae</taxon>
        <taxon>Chryseobacterium group</taxon>
        <taxon>Chryseobacterium</taxon>
    </lineage>
</organism>
<dbReference type="RefSeq" id="WP_194738332.1">
    <property type="nucleotide sequence ID" value="NZ_JADKYY010000001.1"/>
</dbReference>
<evidence type="ECO:0000256" key="4">
    <source>
        <dbReference type="ARBA" id="ARBA00022833"/>
    </source>
</evidence>
<keyword evidence="5" id="KW-0170">Cobalt</keyword>
<dbReference type="GO" id="GO:0006526">
    <property type="term" value="P:L-arginine biosynthetic process"/>
    <property type="evidence" value="ECO:0007669"/>
    <property type="project" value="TreeGrafter"/>
</dbReference>
<dbReference type="PANTHER" id="PTHR43808">
    <property type="entry name" value="ACETYLORNITHINE DEACETYLASE"/>
    <property type="match status" value="1"/>
</dbReference>
<evidence type="ECO:0000256" key="1">
    <source>
        <dbReference type="ARBA" id="ARBA00001947"/>
    </source>
</evidence>
<proteinExistence type="predicted"/>
<dbReference type="Pfam" id="PF01546">
    <property type="entry name" value="Peptidase_M20"/>
    <property type="match status" value="1"/>
</dbReference>
<dbReference type="AlphaFoldDB" id="A0A931E636"/>
<dbReference type="InterPro" id="IPR036264">
    <property type="entry name" value="Bact_exopeptidase_dim_dom"/>
</dbReference>
<dbReference type="InterPro" id="IPR050072">
    <property type="entry name" value="Peptidase_M20A"/>
</dbReference>
<sequence>MMDFTYTHALELLKQLIKTPSLSRQEDKAANLFTSTMKCLGIPYRRKGNNVWAQSAYFDPSKPTLLLNSHHDTVAPSTLYTKDPFGAEVCDSKLYGLGSNDAGASLVGLFTVFVNNYFTKGKYNLVFAATAEEEISGSEGIASILQELPLIDCAIVGEPTQMRAATAEKGLLVVDCRVVGKSSHAAHPNALNPIYLAVEHIVKLKNYRFEKTSSLLGQVHVAVSIFNAGEKHNVVPAEAHFTMDVRLNECYTPEQIVEELQSLLPGVELKPRSLRLRPSSIAPDHPLVTTALNLGIDTFGSPTVSDQALLPFPSIKMGIGDSLRSHTADEFIFLNELKEGIEMYDAFLQKLLN</sequence>
<dbReference type="EMBL" id="JADKYY010000001">
    <property type="protein sequence ID" value="MBF5026406.1"/>
    <property type="molecule type" value="Genomic_DNA"/>
</dbReference>
<keyword evidence="4" id="KW-0862">Zinc</keyword>
<feature type="domain" description="Peptidase M20 dimerisation" evidence="6">
    <location>
        <begin position="166"/>
        <end position="264"/>
    </location>
</feature>
<dbReference type="PROSITE" id="PS00758">
    <property type="entry name" value="ARGE_DAPE_CPG2_1"/>
    <property type="match status" value="1"/>
</dbReference>
<dbReference type="GO" id="GO:0046872">
    <property type="term" value="F:metal ion binding"/>
    <property type="evidence" value="ECO:0007669"/>
    <property type="project" value="UniProtKB-KW"/>
</dbReference>
<dbReference type="Gene3D" id="3.40.630.10">
    <property type="entry name" value="Zn peptidases"/>
    <property type="match status" value="1"/>
</dbReference>
<protein>
    <submittedName>
        <fullName evidence="7">M20/M25/M40 family metallo-hydrolase</fullName>
    </submittedName>
</protein>
<evidence type="ECO:0000259" key="6">
    <source>
        <dbReference type="Pfam" id="PF07687"/>
    </source>
</evidence>
<evidence type="ECO:0000256" key="2">
    <source>
        <dbReference type="ARBA" id="ARBA00022723"/>
    </source>
</evidence>
<keyword evidence="8" id="KW-1185">Reference proteome</keyword>
<evidence type="ECO:0000313" key="8">
    <source>
        <dbReference type="Proteomes" id="UP000694480"/>
    </source>
</evidence>
<dbReference type="InterPro" id="IPR002933">
    <property type="entry name" value="Peptidase_M20"/>
</dbReference>
<dbReference type="InterPro" id="IPR011650">
    <property type="entry name" value="Peptidase_M20_dimer"/>
</dbReference>
<gene>
    <name evidence="7" type="ORF">IC612_01160</name>
</gene>
<comment type="caution">
    <text evidence="7">The sequence shown here is derived from an EMBL/GenBank/DDBJ whole genome shotgun (WGS) entry which is preliminary data.</text>
</comment>
<dbReference type="SUPFAM" id="SSF55031">
    <property type="entry name" value="Bacterial exopeptidase dimerisation domain"/>
    <property type="match status" value="1"/>
</dbReference>
<evidence type="ECO:0000256" key="3">
    <source>
        <dbReference type="ARBA" id="ARBA00022801"/>
    </source>
</evidence>
<keyword evidence="3" id="KW-0378">Hydrolase</keyword>
<dbReference type="Gene3D" id="3.30.70.360">
    <property type="match status" value="1"/>
</dbReference>
<evidence type="ECO:0000313" key="7">
    <source>
        <dbReference type="EMBL" id="MBF5026406.1"/>
    </source>
</evidence>
<dbReference type="InterPro" id="IPR001261">
    <property type="entry name" value="ArgE/DapE_CS"/>
</dbReference>
<dbReference type="GO" id="GO:0008777">
    <property type="term" value="F:acetylornithine deacetylase activity"/>
    <property type="evidence" value="ECO:0007669"/>
    <property type="project" value="TreeGrafter"/>
</dbReference>
<accession>A0A931E636</accession>
<evidence type="ECO:0000256" key="5">
    <source>
        <dbReference type="ARBA" id="ARBA00023285"/>
    </source>
</evidence>
<keyword evidence="2" id="KW-0479">Metal-binding</keyword>
<comment type="cofactor">
    <cofactor evidence="1">
        <name>Zn(2+)</name>
        <dbReference type="ChEBI" id="CHEBI:29105"/>
    </cofactor>
</comment>
<name>A0A931E636_9FLAO</name>
<reference evidence="7" key="1">
    <citation type="submission" date="2020-11" db="EMBL/GenBank/DDBJ databases">
        <title>Genome seq and assembly of Planobacterium sp.</title>
        <authorList>
            <person name="Chhetri G."/>
        </authorList>
    </citation>
    <scope>NUCLEOTIDE SEQUENCE</scope>
    <source>
        <strain evidence="7">GCR5</strain>
    </source>
</reference>
<dbReference type="PANTHER" id="PTHR43808:SF31">
    <property type="entry name" value="N-ACETYL-L-CITRULLINE DEACETYLASE"/>
    <property type="match status" value="1"/>
</dbReference>
<dbReference type="SUPFAM" id="SSF53187">
    <property type="entry name" value="Zn-dependent exopeptidases"/>
    <property type="match status" value="1"/>
</dbReference>
<dbReference type="Proteomes" id="UP000694480">
    <property type="component" value="Unassembled WGS sequence"/>
</dbReference>
<dbReference type="Pfam" id="PF07687">
    <property type="entry name" value="M20_dimer"/>
    <property type="match status" value="1"/>
</dbReference>